<dbReference type="InterPro" id="IPR024607">
    <property type="entry name" value="Sulfatase_CS"/>
</dbReference>
<name>A0ABY7GAI5_MYAAR</name>
<organism evidence="8 9">
    <name type="scientific">Mya arenaria</name>
    <name type="common">Soft-shell clam</name>
    <dbReference type="NCBI Taxonomy" id="6604"/>
    <lineage>
        <taxon>Eukaryota</taxon>
        <taxon>Metazoa</taxon>
        <taxon>Spiralia</taxon>
        <taxon>Lophotrochozoa</taxon>
        <taxon>Mollusca</taxon>
        <taxon>Bivalvia</taxon>
        <taxon>Autobranchia</taxon>
        <taxon>Heteroconchia</taxon>
        <taxon>Euheterodonta</taxon>
        <taxon>Imparidentia</taxon>
        <taxon>Neoheterodontei</taxon>
        <taxon>Myida</taxon>
        <taxon>Myoidea</taxon>
        <taxon>Myidae</taxon>
        <taxon>Mya</taxon>
    </lineage>
</organism>
<evidence type="ECO:0000313" key="8">
    <source>
        <dbReference type="EMBL" id="WAR31140.1"/>
    </source>
</evidence>
<dbReference type="CDD" id="cd16030">
    <property type="entry name" value="iduronate-2-sulfatase"/>
    <property type="match status" value="1"/>
</dbReference>
<evidence type="ECO:0000256" key="6">
    <source>
        <dbReference type="ARBA" id="ARBA00022837"/>
    </source>
</evidence>
<gene>
    <name evidence="8" type="ORF">MAR_033682</name>
</gene>
<dbReference type="Proteomes" id="UP001164746">
    <property type="component" value="Chromosome 17"/>
</dbReference>
<dbReference type="EMBL" id="CP111028">
    <property type="protein sequence ID" value="WAR31140.1"/>
    <property type="molecule type" value="Genomic_DNA"/>
</dbReference>
<dbReference type="PANTHER" id="PTHR45953:SF1">
    <property type="entry name" value="IDURONATE 2-SULFATASE"/>
    <property type="match status" value="1"/>
</dbReference>
<dbReference type="InterPro" id="IPR035874">
    <property type="entry name" value="IDS"/>
</dbReference>
<dbReference type="Gene3D" id="3.40.720.10">
    <property type="entry name" value="Alkaline Phosphatase, subunit A"/>
    <property type="match status" value="1"/>
</dbReference>
<dbReference type="PANTHER" id="PTHR45953">
    <property type="entry name" value="IDURONATE 2-SULFATASE"/>
    <property type="match status" value="1"/>
</dbReference>
<keyword evidence="5" id="KW-0378">Hydrolase</keyword>
<keyword evidence="4" id="KW-0732">Signal</keyword>
<reference evidence="8" key="1">
    <citation type="submission" date="2022-11" db="EMBL/GenBank/DDBJ databases">
        <title>Centuries of genome instability and evolution in soft-shell clam transmissible cancer (bioRxiv).</title>
        <authorList>
            <person name="Hart S.F.M."/>
            <person name="Yonemitsu M.A."/>
            <person name="Giersch R.M."/>
            <person name="Beal B.F."/>
            <person name="Arriagada G."/>
            <person name="Davis B.W."/>
            <person name="Ostrander E.A."/>
            <person name="Goff S.P."/>
            <person name="Metzger M.J."/>
        </authorList>
    </citation>
    <scope>NUCLEOTIDE SEQUENCE</scope>
    <source>
        <strain evidence="8">MELC-2E11</strain>
        <tissue evidence="8">Siphon/mantle</tissue>
    </source>
</reference>
<evidence type="ECO:0000256" key="1">
    <source>
        <dbReference type="ARBA" id="ARBA00001913"/>
    </source>
</evidence>
<comment type="cofactor">
    <cofactor evidence="1">
        <name>Ca(2+)</name>
        <dbReference type="ChEBI" id="CHEBI:29108"/>
    </cofactor>
</comment>
<evidence type="ECO:0000256" key="2">
    <source>
        <dbReference type="ARBA" id="ARBA00008779"/>
    </source>
</evidence>
<comment type="similarity">
    <text evidence="2">Belongs to the sulfatase family.</text>
</comment>
<evidence type="ECO:0000256" key="5">
    <source>
        <dbReference type="ARBA" id="ARBA00022801"/>
    </source>
</evidence>
<proteinExistence type="inferred from homology"/>
<keyword evidence="3" id="KW-0479">Metal-binding</keyword>
<accession>A0ABY7GAI5</accession>
<evidence type="ECO:0000256" key="4">
    <source>
        <dbReference type="ARBA" id="ARBA00022729"/>
    </source>
</evidence>
<evidence type="ECO:0000313" key="9">
    <source>
        <dbReference type="Proteomes" id="UP001164746"/>
    </source>
</evidence>
<protein>
    <submittedName>
        <fullName evidence="8">IDS-like protein</fullName>
    </submittedName>
</protein>
<dbReference type="Pfam" id="PF00884">
    <property type="entry name" value="Sulfatase"/>
    <property type="match status" value="1"/>
</dbReference>
<keyword evidence="9" id="KW-1185">Reference proteome</keyword>
<evidence type="ECO:0000259" key="7">
    <source>
        <dbReference type="Pfam" id="PF00884"/>
    </source>
</evidence>
<dbReference type="SUPFAM" id="SSF53649">
    <property type="entry name" value="Alkaline phosphatase-like"/>
    <property type="match status" value="1"/>
</dbReference>
<evidence type="ECO:0000256" key="3">
    <source>
        <dbReference type="ARBA" id="ARBA00022723"/>
    </source>
</evidence>
<dbReference type="InterPro" id="IPR000917">
    <property type="entry name" value="Sulfatase_N"/>
</dbReference>
<feature type="domain" description="Sulfatase N-terminal" evidence="7">
    <location>
        <begin position="17"/>
        <end position="345"/>
    </location>
</feature>
<keyword evidence="6" id="KW-0106">Calcium</keyword>
<sequence length="527" mass="58352">MADDLRPELGCYYEAGSQIHPNMYTPNIDALAARSLLLKHAYVQQAVCGPSRTSMMTGRHPETSQVYDLDTYWRDAVTGNFTTIPQYFKDKGYTTVGMGKIFHPGSASGYNDPASWSLDYYDADDNFESSQLSWNNVSDTVIANTGKDLQDQNVTDYALDLLDSFASTGENFFMAVGFHKPHLPFVSPDSFFSYYPESSIEDVTNPFAPWEMPDDAWFKYAGLRKYDDIAALGATGDINTTLPDETTKELRRAYYSAVSYIDDLVGKIINKTEELNIDNNTIIVFLGDHGFTLGEHGLWSKNSNFELATHAPLMIHIPGMTDTGIESDSLVEFVDIFPTLVKATGFSDVGICASGSESTTTLCHEGISLYPLISNSSAELRSASFSLYPRFKKNTERMGYSIRTSQFRYTEWVKFDSATNTPTWSRNFGTELYDHSVDPEENYNVYADPNYSSDVTSLSAMLQAGIARECLTNATGSSLECTPRSENGVSGNVCFCDSALCNASTRASMTTALTFLLPVLILCLKNL</sequence>
<dbReference type="PROSITE" id="PS00523">
    <property type="entry name" value="SULFATASE_1"/>
    <property type="match status" value="1"/>
</dbReference>
<dbReference type="InterPro" id="IPR017850">
    <property type="entry name" value="Alkaline_phosphatase_core_sf"/>
</dbReference>